<reference evidence="3 4" key="1">
    <citation type="submission" date="2019-12" db="EMBL/GenBank/DDBJ databases">
        <authorList>
            <person name="Li C."/>
            <person name="Zhao J."/>
        </authorList>
    </citation>
    <scope>NUCLEOTIDE SEQUENCE [LARGE SCALE GENOMIC DNA]</scope>
    <source>
        <strain evidence="3 4">NEAU-DD11</strain>
    </source>
</reference>
<evidence type="ECO:0000313" key="3">
    <source>
        <dbReference type="EMBL" id="MVW60697.1"/>
    </source>
</evidence>
<protein>
    <submittedName>
        <fullName evidence="3">Molybdenum cofactor biosynthesis protein F</fullName>
    </submittedName>
</protein>
<feature type="domain" description="MoaF C-terminal" evidence="2">
    <location>
        <begin position="158"/>
        <end position="268"/>
    </location>
</feature>
<dbReference type="AlphaFoldDB" id="A0A7X3FZ91"/>
<dbReference type="InterPro" id="IPR035348">
    <property type="entry name" value="MoaF_C"/>
</dbReference>
<feature type="domain" description="Molybdenum cofactor biosynthesis protein F N-terminal" evidence="1">
    <location>
        <begin position="14"/>
        <end position="115"/>
    </location>
</feature>
<organism evidence="3 4">
    <name type="scientific">Massilia cellulosiltytica</name>
    <dbReference type="NCBI Taxonomy" id="2683234"/>
    <lineage>
        <taxon>Bacteria</taxon>
        <taxon>Pseudomonadati</taxon>
        <taxon>Pseudomonadota</taxon>
        <taxon>Betaproteobacteria</taxon>
        <taxon>Burkholderiales</taxon>
        <taxon>Oxalobacteraceae</taxon>
        <taxon>Telluria group</taxon>
        <taxon>Massilia</taxon>
    </lineage>
</organism>
<dbReference type="Pfam" id="PF17409">
    <property type="entry name" value="MoaF_C"/>
    <property type="match status" value="1"/>
</dbReference>
<name>A0A7X3FZ91_9BURK</name>
<dbReference type="Gene3D" id="2.40.128.20">
    <property type="match status" value="1"/>
</dbReference>
<dbReference type="InterPro" id="IPR024724">
    <property type="entry name" value="MoaF_N"/>
</dbReference>
<proteinExistence type="predicted"/>
<dbReference type="Proteomes" id="UP000443353">
    <property type="component" value="Unassembled WGS sequence"/>
</dbReference>
<dbReference type="Pfam" id="PF10703">
    <property type="entry name" value="MoaF"/>
    <property type="match status" value="1"/>
</dbReference>
<keyword evidence="4" id="KW-1185">Reference proteome</keyword>
<evidence type="ECO:0000259" key="1">
    <source>
        <dbReference type="Pfam" id="PF10703"/>
    </source>
</evidence>
<gene>
    <name evidence="3" type="ORF">GPY61_12230</name>
</gene>
<sequence>MFNRKRTIMTTTTTWIPVGALGDAFAPDNHCLPPDTGLDGRTLQLHGEDGSRTTLAFAAGAVTRDGVTTAQCSITRPRPGIWFVDVRMADTPRGGTSLVLDLERGCYIEIDGTLPTREEAHVPLLDRVAAGTELTPVKARIVRGTIDRPFAPDAALPRPTGELLGKRVEYIYSPHERYEHIYLNDGYYTWRCIEGSERGLCDTDACHYYAIDTDLVLFIWREKIVPTLGIVMVDLRAMKTTGKIMGYEGHDFATVRNFGVGAHARVLSAIPAE</sequence>
<comment type="caution">
    <text evidence="3">The sequence shown here is derived from an EMBL/GenBank/DDBJ whole genome shotgun (WGS) entry which is preliminary data.</text>
</comment>
<dbReference type="EMBL" id="WSES01000003">
    <property type="protein sequence ID" value="MVW60697.1"/>
    <property type="molecule type" value="Genomic_DNA"/>
</dbReference>
<dbReference type="InterPro" id="IPR012674">
    <property type="entry name" value="Calycin"/>
</dbReference>
<evidence type="ECO:0000313" key="4">
    <source>
        <dbReference type="Proteomes" id="UP000443353"/>
    </source>
</evidence>
<accession>A0A7X3FZ91</accession>
<evidence type="ECO:0000259" key="2">
    <source>
        <dbReference type="Pfam" id="PF17409"/>
    </source>
</evidence>